<dbReference type="GeneID" id="37195425"/>
<reference evidence="1 2" key="1">
    <citation type="submission" date="2018-02" db="EMBL/GenBank/DDBJ databases">
        <title>The genomes of Aspergillus section Nigri reveals drivers in fungal speciation.</title>
        <authorList>
            <consortium name="DOE Joint Genome Institute"/>
            <person name="Vesth T.C."/>
            <person name="Nybo J."/>
            <person name="Theobald S."/>
            <person name="Brandl J."/>
            <person name="Frisvad J.C."/>
            <person name="Nielsen K.F."/>
            <person name="Lyhne E.K."/>
            <person name="Kogle M.E."/>
            <person name="Kuo A."/>
            <person name="Riley R."/>
            <person name="Clum A."/>
            <person name="Nolan M."/>
            <person name="Lipzen A."/>
            <person name="Salamov A."/>
            <person name="Henrissat B."/>
            <person name="Wiebenga A."/>
            <person name="De vries R.P."/>
            <person name="Grigoriev I.V."/>
            <person name="Mortensen U.H."/>
            <person name="Andersen M.R."/>
            <person name="Baker S.E."/>
        </authorList>
    </citation>
    <scope>NUCLEOTIDE SEQUENCE [LARGE SCALE GENOMIC DNA]</scope>
    <source>
        <strain evidence="1 2">CBS 101889</strain>
    </source>
</reference>
<dbReference type="EMBL" id="KZ824277">
    <property type="protein sequence ID" value="RAL13913.1"/>
    <property type="molecule type" value="Genomic_DNA"/>
</dbReference>
<organism evidence="1 2">
    <name type="scientific">Aspergillus homomorphus (strain CBS 101889)</name>
    <dbReference type="NCBI Taxonomy" id="1450537"/>
    <lineage>
        <taxon>Eukaryota</taxon>
        <taxon>Fungi</taxon>
        <taxon>Dikarya</taxon>
        <taxon>Ascomycota</taxon>
        <taxon>Pezizomycotina</taxon>
        <taxon>Eurotiomycetes</taxon>
        <taxon>Eurotiomycetidae</taxon>
        <taxon>Eurotiales</taxon>
        <taxon>Aspergillaceae</taxon>
        <taxon>Aspergillus</taxon>
        <taxon>Aspergillus subgen. Circumdati</taxon>
    </lineage>
</organism>
<dbReference type="VEuPathDB" id="FungiDB:BO97DRAFT_29309"/>
<dbReference type="Proteomes" id="UP000248961">
    <property type="component" value="Unassembled WGS sequence"/>
</dbReference>
<accession>A0A395I2M0</accession>
<dbReference type="AlphaFoldDB" id="A0A395I2M0"/>
<dbReference type="RefSeq" id="XP_025553067.1">
    <property type="nucleotide sequence ID" value="XM_025691136.1"/>
</dbReference>
<sequence length="313" mass="35919">MRDCEETGDLLAALNSQCRMGLAQGLSRDPLNQHALGGDPDAVGEMNDFHRKLAEIASEYMARTWAAFDRRQMLAPGTSQPSRDEWLRVIRMFYLHEICQREMIIARRGREAPRQERGFVSAKAKDTLDAPWRKWLQKLAFWEAEQLFCIVTYLRSVFDGLQARLDSNHLHRLEDGKILLPPNNMNFHGVALLYEAHRVEDASERADLLTADDRAYVWTITSMGLRNHLSTLGGLKGGMMFTQDSFPDPSSGAKCAWKWSLGPSESIIQVGRERTADARDWGYMFMDRERLEQHQVLNQPFLVRGSLPRDRPR</sequence>
<evidence type="ECO:0000313" key="2">
    <source>
        <dbReference type="Proteomes" id="UP000248961"/>
    </source>
</evidence>
<gene>
    <name evidence="1" type="ORF">BO97DRAFT_29309</name>
</gene>
<evidence type="ECO:0000313" key="1">
    <source>
        <dbReference type="EMBL" id="RAL13913.1"/>
    </source>
</evidence>
<name>A0A395I2M0_ASPHC</name>
<keyword evidence="2" id="KW-1185">Reference proteome</keyword>
<protein>
    <submittedName>
        <fullName evidence="1">Uncharacterized protein</fullName>
    </submittedName>
</protein>
<proteinExistence type="predicted"/>
<dbReference type="OrthoDB" id="4466435at2759"/>